<keyword evidence="3" id="KW-1185">Reference proteome</keyword>
<reference evidence="2 3" key="1">
    <citation type="journal article" date="2012" name="Nucleic Acids Res.">
        <title>Sequencing of the smallest Apicomplexan genome from the human pathogen Babesia microti.</title>
        <authorList>
            <person name="Cornillot E."/>
            <person name="Hadj-Kaddour K."/>
            <person name="Dassouli A."/>
            <person name="Noel B."/>
            <person name="Ranwez V."/>
            <person name="Vacherie B."/>
            <person name="Augagneur Y."/>
            <person name="Bres V."/>
            <person name="Duclos A."/>
            <person name="Randazzo S."/>
            <person name="Carcy B."/>
            <person name="Debierre-Grockiego F."/>
            <person name="Delbecq S."/>
            <person name="Moubri-Menage K."/>
            <person name="Shams-Eldin H."/>
            <person name="Usmani-Brown S."/>
            <person name="Bringaud F."/>
            <person name="Wincker P."/>
            <person name="Vivares C.P."/>
            <person name="Schwarz R.T."/>
            <person name="Schetters T.P."/>
            <person name="Krause P.J."/>
            <person name="Gorenflot A."/>
            <person name="Berry V."/>
            <person name="Barbe V."/>
            <person name="Ben Mamoun C."/>
        </authorList>
    </citation>
    <scope>NUCLEOTIDE SEQUENCE [LARGE SCALE GENOMIC DNA]</scope>
    <source>
        <strain evidence="2 3">RI</strain>
    </source>
</reference>
<organism evidence="2 3">
    <name type="scientific">Babesia microti (strain RI)</name>
    <dbReference type="NCBI Taxonomy" id="1133968"/>
    <lineage>
        <taxon>Eukaryota</taxon>
        <taxon>Sar</taxon>
        <taxon>Alveolata</taxon>
        <taxon>Apicomplexa</taxon>
        <taxon>Aconoidasida</taxon>
        <taxon>Piroplasmida</taxon>
        <taxon>Babesiidae</taxon>
        <taxon>Babesia</taxon>
    </lineage>
</organism>
<feature type="chain" id="PRO_5013159203" evidence="1">
    <location>
        <begin position="17"/>
        <end position="461"/>
    </location>
</feature>
<dbReference type="KEGG" id="bmic:BMR1_03g02725"/>
<keyword evidence="1" id="KW-0732">Signal</keyword>
<dbReference type="Proteomes" id="UP000002899">
    <property type="component" value="Chromosome III"/>
</dbReference>
<dbReference type="GeneID" id="24425187"/>
<proteinExistence type="predicted"/>
<name>A0A1R4AC25_BABMR</name>
<dbReference type="VEuPathDB" id="PiroplasmaDB:BMR1_03g02725"/>
<evidence type="ECO:0000313" key="3">
    <source>
        <dbReference type="Proteomes" id="UP000002899"/>
    </source>
</evidence>
<evidence type="ECO:0000256" key="1">
    <source>
        <dbReference type="SAM" id="SignalP"/>
    </source>
</evidence>
<dbReference type="EMBL" id="LN871598">
    <property type="protein sequence ID" value="SJK86495.1"/>
    <property type="molecule type" value="Genomic_DNA"/>
</dbReference>
<accession>A0A1R4AC25</accession>
<dbReference type="AlphaFoldDB" id="A0A1R4AC25"/>
<sequence>MLPILLLVLAPGYSLTADITTLCEDVREIFQIINGQLLTFTPPEHCSLTYGLGQSVLGGNAASTYGCFEPIYDKICSIRLVERVYGPTCQSALALFRRIVESDIIELGSSGEIVDSKNFCDKSFIMVKGGASDNVKDRPQRFQSEDLEDCRAIVESYNTCVSLTSAIAGANWNGKECLYKFKYCELAANWDSAAIDSGYCKNVIAPMLLMDALLINGYKRNTCSDLSNYETYLTQKKLELDKSAKECLDTANSMTIVSRWEDDELSNNSDIAKTQESVNEVFNKLHIFDSKGLGFDSAVISEFNKIVTILEKGERASMSFSHDFLRNIVIFSQIKHSLPMFSTHLAVIEELLSRGHVSFTNAFGFQQITADRIEDIRTRILKLFTKCHIYTEKDRLTDNNINASDDFGIVMELRNHASELKDISNQFNEQIRILKRWRQGETDKASTLPSALARLGNLAGI</sequence>
<evidence type="ECO:0000313" key="2">
    <source>
        <dbReference type="EMBL" id="SJK86495.1"/>
    </source>
</evidence>
<reference evidence="2 3" key="2">
    <citation type="journal article" date="2013" name="PLoS ONE">
        <title>Whole genome mapping and re-organization of the nuclear and mitochondrial genomes of Babesia microti isolates.</title>
        <authorList>
            <person name="Cornillot E."/>
            <person name="Dassouli A."/>
            <person name="Garg A."/>
            <person name="Pachikara N."/>
            <person name="Randazzo S."/>
            <person name="Depoix D."/>
            <person name="Carcy B."/>
            <person name="Delbecq S."/>
            <person name="Frutos R."/>
            <person name="Silva J.C."/>
            <person name="Sutton R."/>
            <person name="Krause P.J."/>
            <person name="Mamoun C.B."/>
        </authorList>
    </citation>
    <scope>NUCLEOTIDE SEQUENCE [LARGE SCALE GENOMIC DNA]</scope>
    <source>
        <strain evidence="2 3">RI</strain>
    </source>
</reference>
<protein>
    <submittedName>
        <fullName evidence="2">Uncharacterized protein</fullName>
    </submittedName>
</protein>
<dbReference type="RefSeq" id="XP_021338650.1">
    <property type="nucleotide sequence ID" value="XM_021482091.1"/>
</dbReference>
<reference evidence="2 3" key="3">
    <citation type="journal article" date="2016" name="Sci. Rep.">
        <title>Genome-wide diversity and gene expression profiling of Babesia microti isolates identify polymorphic genes that mediate host-pathogen interactions.</title>
        <authorList>
            <person name="Silva J.C."/>
            <person name="Cornillot E."/>
            <person name="McCracken C."/>
            <person name="Usmani-Brown S."/>
            <person name="Dwivedi A."/>
            <person name="Ifeonu O.O."/>
            <person name="Crabtree J."/>
            <person name="Gotia H.T."/>
            <person name="Virji A.Z."/>
            <person name="Reynes C."/>
            <person name="Colinge J."/>
            <person name="Kumar V."/>
            <person name="Lawres L."/>
            <person name="Pazzi J.E."/>
            <person name="Pablo J.V."/>
            <person name="Hung C."/>
            <person name="Brancato J."/>
            <person name="Kumari P."/>
            <person name="Orvis J."/>
            <person name="Tretina K."/>
            <person name="Chibucos M."/>
            <person name="Ott S."/>
            <person name="Sadzewicz L."/>
            <person name="Sengamalay N."/>
            <person name="Shetty A.C."/>
            <person name="Su Q."/>
            <person name="Tallon L."/>
            <person name="Fraser C.M."/>
            <person name="Frutos R."/>
            <person name="Molina D.M."/>
            <person name="Krause P.J."/>
            <person name="Ben Mamoun C."/>
        </authorList>
    </citation>
    <scope>NUCLEOTIDE SEQUENCE [LARGE SCALE GENOMIC DNA]</scope>
    <source>
        <strain evidence="2 3">RI</strain>
    </source>
</reference>
<feature type="signal peptide" evidence="1">
    <location>
        <begin position="1"/>
        <end position="16"/>
    </location>
</feature>